<name>A0A1D7YBI2_9ACTN</name>
<organism evidence="2 3">
    <name type="scientific">Streptomyces fodineus</name>
    <dbReference type="NCBI Taxonomy" id="1904616"/>
    <lineage>
        <taxon>Bacteria</taxon>
        <taxon>Bacillati</taxon>
        <taxon>Actinomycetota</taxon>
        <taxon>Actinomycetes</taxon>
        <taxon>Kitasatosporales</taxon>
        <taxon>Streptomycetaceae</taxon>
        <taxon>Streptomyces</taxon>
    </lineage>
</organism>
<proteinExistence type="predicted"/>
<evidence type="ECO:0000313" key="2">
    <source>
        <dbReference type="EMBL" id="AOR32988.1"/>
    </source>
</evidence>
<gene>
    <name evidence="2" type="ORF">BFF78_19670</name>
</gene>
<keyword evidence="3" id="KW-1185">Reference proteome</keyword>
<feature type="region of interest" description="Disordered" evidence="1">
    <location>
        <begin position="112"/>
        <end position="133"/>
    </location>
</feature>
<evidence type="ECO:0000256" key="1">
    <source>
        <dbReference type="SAM" id="MobiDB-lite"/>
    </source>
</evidence>
<protein>
    <submittedName>
        <fullName evidence="2">Uncharacterized protein</fullName>
    </submittedName>
</protein>
<sequence>MTGWDISPSGVESILSLVGLAADDLSKDIKGYGTSVQDAAQSAGTISGPYCGGPPVGPVGAAVANFVSDTESSIKFMAARIKKTMDGTVKATGAYIDGDLVMAARAQREAAKAPTPAELQAVGEQTKHHGGGA</sequence>
<dbReference type="KEGG" id="spun:BFF78_19670"/>
<dbReference type="AlphaFoldDB" id="A0A1D7YBI2"/>
<dbReference type="Pfam" id="PF20117">
    <property type="entry name" value="DUF6507"/>
    <property type="match status" value="1"/>
</dbReference>
<reference evidence="3" key="1">
    <citation type="submission" date="2016-09" db="EMBL/GenBank/DDBJ databases">
        <title>Streptomyces puniciscabiei strain:TW1S1 Genome sequencing and assembly.</title>
        <authorList>
            <person name="Kim M.-K."/>
            <person name="Kim S.B."/>
        </authorList>
    </citation>
    <scope>NUCLEOTIDE SEQUENCE [LARGE SCALE GENOMIC DNA]</scope>
    <source>
        <strain evidence="3">TW1S1</strain>
    </source>
</reference>
<evidence type="ECO:0000313" key="3">
    <source>
        <dbReference type="Proteomes" id="UP000094960"/>
    </source>
</evidence>
<dbReference type="InterPro" id="IPR045436">
    <property type="entry name" value="DUF6507"/>
</dbReference>
<accession>A0A1D7YBI2</accession>
<dbReference type="RefSeq" id="WP_069779571.1">
    <property type="nucleotide sequence ID" value="NZ_CP017248.1"/>
</dbReference>
<dbReference type="Proteomes" id="UP000094960">
    <property type="component" value="Chromosome"/>
</dbReference>
<dbReference type="EMBL" id="CP017248">
    <property type="protein sequence ID" value="AOR32988.1"/>
    <property type="molecule type" value="Genomic_DNA"/>
</dbReference>